<keyword evidence="7" id="KW-1185">Reference proteome</keyword>
<dbReference type="GO" id="GO:0005576">
    <property type="term" value="C:extracellular region"/>
    <property type="evidence" value="ECO:0007669"/>
    <property type="project" value="UniProtKB-SubCell"/>
</dbReference>
<dbReference type="InterPro" id="IPR039639">
    <property type="entry name" value="IDA-like"/>
</dbReference>
<protein>
    <recommendedName>
        <fullName evidence="8">Protein IDA-LIKE 4-like</fullName>
    </recommendedName>
</protein>
<accession>A0A822Z157</accession>
<feature type="signal peptide" evidence="5">
    <location>
        <begin position="1"/>
        <end position="33"/>
    </location>
</feature>
<comment type="subcellular location">
    <subcellularLocation>
        <location evidence="1">Secreted</location>
        <location evidence="1">Extracellular space</location>
    </subcellularLocation>
</comment>
<evidence type="ECO:0000256" key="1">
    <source>
        <dbReference type="ARBA" id="ARBA00004239"/>
    </source>
</evidence>
<proteinExistence type="predicted"/>
<organism evidence="6 7">
    <name type="scientific">Nelumbo nucifera</name>
    <name type="common">Sacred lotus</name>
    <dbReference type="NCBI Taxonomy" id="4432"/>
    <lineage>
        <taxon>Eukaryota</taxon>
        <taxon>Viridiplantae</taxon>
        <taxon>Streptophyta</taxon>
        <taxon>Embryophyta</taxon>
        <taxon>Tracheophyta</taxon>
        <taxon>Spermatophyta</taxon>
        <taxon>Magnoliopsida</taxon>
        <taxon>Proteales</taxon>
        <taxon>Nelumbonaceae</taxon>
        <taxon>Nelumbo</taxon>
    </lineage>
</organism>
<dbReference type="Proteomes" id="UP000607653">
    <property type="component" value="Unassembled WGS sequence"/>
</dbReference>
<gene>
    <name evidence="6" type="ORF">HUJ06_005858</name>
</gene>
<dbReference type="AlphaFoldDB" id="A0A822Z157"/>
<evidence type="ECO:0000256" key="4">
    <source>
        <dbReference type="SAM" id="MobiDB-lite"/>
    </source>
</evidence>
<evidence type="ECO:0000313" key="7">
    <source>
        <dbReference type="Proteomes" id="UP000607653"/>
    </source>
</evidence>
<evidence type="ECO:0000256" key="2">
    <source>
        <dbReference type="ARBA" id="ARBA00022525"/>
    </source>
</evidence>
<reference evidence="6 7" key="1">
    <citation type="journal article" date="2020" name="Mol. Biol. Evol.">
        <title>Distinct Expression and Methylation Patterns for Genes with Different Fates following a Single Whole-Genome Duplication in Flowering Plants.</title>
        <authorList>
            <person name="Shi T."/>
            <person name="Rahmani R.S."/>
            <person name="Gugger P.F."/>
            <person name="Wang M."/>
            <person name="Li H."/>
            <person name="Zhang Y."/>
            <person name="Li Z."/>
            <person name="Wang Q."/>
            <person name="Van de Peer Y."/>
            <person name="Marchal K."/>
            <person name="Chen J."/>
        </authorList>
    </citation>
    <scope>NUCLEOTIDE SEQUENCE [LARGE SCALE GENOMIC DNA]</scope>
    <source>
        <tissue evidence="6">Leaf</tissue>
    </source>
</reference>
<name>A0A822Z157_NELNU</name>
<dbReference type="PANTHER" id="PTHR33599:SF20">
    <property type="entry name" value="PROTEIN IDA"/>
    <property type="match status" value="1"/>
</dbReference>
<keyword evidence="2" id="KW-0964">Secreted</keyword>
<sequence length="97" mass="10621">MASSVSSTSSSQPAYLISCCLLLLLLLSGFCTASRLGRMMNLDGSSTNPENSVPRRQTYQRSFHFQGEFFNFFPKGTRVPPSGPSKRHNSAVASTRN</sequence>
<keyword evidence="3 5" id="KW-0732">Signal</keyword>
<evidence type="ECO:0000313" key="6">
    <source>
        <dbReference type="EMBL" id="DAD35218.1"/>
    </source>
</evidence>
<dbReference type="EMBL" id="DUZY01000004">
    <property type="protein sequence ID" value="DAD35218.1"/>
    <property type="molecule type" value="Genomic_DNA"/>
</dbReference>
<dbReference type="GO" id="GO:0010227">
    <property type="term" value="P:floral organ abscission"/>
    <property type="evidence" value="ECO:0007669"/>
    <property type="project" value="InterPro"/>
</dbReference>
<dbReference type="PANTHER" id="PTHR33599">
    <property type="entry name" value="PROTEIN IDA-LIKE 5"/>
    <property type="match status" value="1"/>
</dbReference>
<evidence type="ECO:0000256" key="5">
    <source>
        <dbReference type="SAM" id="SignalP"/>
    </source>
</evidence>
<feature type="region of interest" description="Disordered" evidence="4">
    <location>
        <begin position="75"/>
        <end position="97"/>
    </location>
</feature>
<evidence type="ECO:0000256" key="3">
    <source>
        <dbReference type="ARBA" id="ARBA00022729"/>
    </source>
</evidence>
<feature type="chain" id="PRO_5032971144" description="Protein IDA-LIKE 4-like" evidence="5">
    <location>
        <begin position="34"/>
        <end position="97"/>
    </location>
</feature>
<evidence type="ECO:0008006" key="8">
    <source>
        <dbReference type="Google" id="ProtNLM"/>
    </source>
</evidence>
<comment type="caution">
    <text evidence="6">The sequence shown here is derived from an EMBL/GenBank/DDBJ whole genome shotgun (WGS) entry which is preliminary data.</text>
</comment>